<dbReference type="EMBL" id="RCZP01000002">
    <property type="protein sequence ID" value="TPG60621.1"/>
    <property type="molecule type" value="Genomic_DNA"/>
</dbReference>
<dbReference type="InterPro" id="IPR035919">
    <property type="entry name" value="EAL_sf"/>
</dbReference>
<evidence type="ECO:0000256" key="2">
    <source>
        <dbReference type="SAM" id="Phobius"/>
    </source>
</evidence>
<keyword evidence="6" id="KW-1185">Reference proteome</keyword>
<dbReference type="CDD" id="cd01948">
    <property type="entry name" value="EAL"/>
    <property type="match status" value="1"/>
</dbReference>
<evidence type="ECO:0000259" key="3">
    <source>
        <dbReference type="PROSITE" id="PS50883"/>
    </source>
</evidence>
<dbReference type="Gene3D" id="3.20.20.450">
    <property type="entry name" value="EAL domain"/>
    <property type="match status" value="1"/>
</dbReference>
<dbReference type="SUPFAM" id="SSF141868">
    <property type="entry name" value="EAL domain-like"/>
    <property type="match status" value="1"/>
</dbReference>
<dbReference type="PANTHER" id="PTHR44757:SF2">
    <property type="entry name" value="BIOFILM ARCHITECTURE MAINTENANCE PROTEIN MBAA"/>
    <property type="match status" value="1"/>
</dbReference>
<dbReference type="SMART" id="SM00052">
    <property type="entry name" value="EAL"/>
    <property type="match status" value="1"/>
</dbReference>
<dbReference type="InterPro" id="IPR052155">
    <property type="entry name" value="Biofilm_reg_signaling"/>
</dbReference>
<keyword evidence="2" id="KW-1133">Transmembrane helix</keyword>
<dbReference type="Pfam" id="PF00563">
    <property type="entry name" value="EAL"/>
    <property type="match status" value="1"/>
</dbReference>
<dbReference type="InterPro" id="IPR000160">
    <property type="entry name" value="GGDEF_dom"/>
</dbReference>
<feature type="domain" description="GGDEF" evidence="4">
    <location>
        <begin position="244"/>
        <end position="377"/>
    </location>
</feature>
<dbReference type="Gene3D" id="3.30.450.20">
    <property type="entry name" value="PAS domain"/>
    <property type="match status" value="1"/>
</dbReference>
<evidence type="ECO:0000259" key="4">
    <source>
        <dbReference type="PROSITE" id="PS50887"/>
    </source>
</evidence>
<accession>A0A502GFS9</accession>
<dbReference type="Proteomes" id="UP000317078">
    <property type="component" value="Unassembled WGS sequence"/>
</dbReference>
<dbReference type="SMART" id="SM00267">
    <property type="entry name" value="GGDEF"/>
    <property type="match status" value="1"/>
</dbReference>
<evidence type="ECO:0000256" key="1">
    <source>
        <dbReference type="SAM" id="MobiDB-lite"/>
    </source>
</evidence>
<comment type="caution">
    <text evidence="5">The sequence shown here is derived from an EMBL/GenBank/DDBJ whole genome shotgun (WGS) entry which is preliminary data.</text>
</comment>
<sequence>MIELPDERGERVRQRIVDLTGKVVLQEAGDLPFPVQMVRQPIVVRGETVAWLEAETTQRPLLVSTGLVAVVSSVLGLLAWLTVRLLPLRVLDQTLLRLSTESARFQAALDNMTQGLCLFDARHRLVVHNRRFVAMFGAPAAGAAASGLLPGHHLGRLFVPPDPQRPDEQDGGTHELADGRVIQISRQAVAGEGWVATFEDVTERKRSGERLSHMARHDALTGLPNRVLFREHMERVLPRLRRGEPLAVLCLDLDGFKGVNDTLGHPAGDELLRAVSRRLRDSTRETDLVARLGGDEFAIVQVGAEQPQSAAALADRLVEALREPFDLQGQWVEIGTSIGVVLADEGMGTADELLRNGDIALYRAKAAGRGTWRLFEPEMDTEIQKRRQAEIDLRRAIAEEQFEVHYQPLIEARGGVLTGFEALLRWHHPERGMISPAEFIPLAEEIGLIRAIGAWVLRKACADAAGWPGHVRIAINLSPVQFVNGHLVQEVEQALASAGLAASRLELEITESVLLQDNDATLGVLHRLHDLGVRISMDDFGTGYSSLSYLRRFPFDKIKIDQSFVRNLGGEKGSIEIIRAVVGLGKALGMNVLAEGVETAEQRGILEVEGCDELQGYLFSQPRPVRDVPAIIAAHPMARDAAARGPLLVVDNAGEGRAEAAPSGGAAARA</sequence>
<dbReference type="AlphaFoldDB" id="A0A502GFS9"/>
<dbReference type="Pfam" id="PF12860">
    <property type="entry name" value="PAS_7"/>
    <property type="match status" value="2"/>
</dbReference>
<keyword evidence="2" id="KW-0812">Transmembrane</keyword>
<feature type="region of interest" description="Disordered" evidence="1">
    <location>
        <begin position="157"/>
        <end position="176"/>
    </location>
</feature>
<keyword evidence="2" id="KW-0472">Membrane</keyword>
<dbReference type="PROSITE" id="PS50887">
    <property type="entry name" value="GGDEF"/>
    <property type="match status" value="1"/>
</dbReference>
<gene>
    <name evidence="5" type="ORF">EAH89_02475</name>
</gene>
<dbReference type="PROSITE" id="PS50883">
    <property type="entry name" value="EAL"/>
    <property type="match status" value="1"/>
</dbReference>
<dbReference type="SUPFAM" id="SSF55073">
    <property type="entry name" value="Nucleotide cyclase"/>
    <property type="match status" value="1"/>
</dbReference>
<dbReference type="PANTHER" id="PTHR44757">
    <property type="entry name" value="DIGUANYLATE CYCLASE DGCP"/>
    <property type="match status" value="1"/>
</dbReference>
<organism evidence="5 6">
    <name type="scientific">Muricoccus nepalensis</name>
    <dbReference type="NCBI Taxonomy" id="1854500"/>
    <lineage>
        <taxon>Bacteria</taxon>
        <taxon>Pseudomonadati</taxon>
        <taxon>Pseudomonadota</taxon>
        <taxon>Alphaproteobacteria</taxon>
        <taxon>Acetobacterales</taxon>
        <taxon>Roseomonadaceae</taxon>
        <taxon>Muricoccus</taxon>
    </lineage>
</organism>
<feature type="domain" description="EAL" evidence="3">
    <location>
        <begin position="386"/>
        <end position="636"/>
    </location>
</feature>
<dbReference type="InterPro" id="IPR001633">
    <property type="entry name" value="EAL_dom"/>
</dbReference>
<dbReference type="OrthoDB" id="9793210at2"/>
<protein>
    <submittedName>
        <fullName evidence="5">EAL domain-containing protein</fullName>
    </submittedName>
</protein>
<dbReference type="InterPro" id="IPR029787">
    <property type="entry name" value="Nucleotide_cyclase"/>
</dbReference>
<name>A0A502GFS9_9PROT</name>
<proteinExistence type="predicted"/>
<dbReference type="InterPro" id="IPR043128">
    <property type="entry name" value="Rev_trsase/Diguanyl_cyclase"/>
</dbReference>
<evidence type="ECO:0000313" key="6">
    <source>
        <dbReference type="Proteomes" id="UP000317078"/>
    </source>
</evidence>
<feature type="transmembrane region" description="Helical" evidence="2">
    <location>
        <begin position="61"/>
        <end position="83"/>
    </location>
</feature>
<dbReference type="Gene3D" id="3.30.70.270">
    <property type="match status" value="1"/>
</dbReference>
<dbReference type="Pfam" id="PF00990">
    <property type="entry name" value="GGDEF"/>
    <property type="match status" value="1"/>
</dbReference>
<dbReference type="InterPro" id="IPR035965">
    <property type="entry name" value="PAS-like_dom_sf"/>
</dbReference>
<reference evidence="5 6" key="1">
    <citation type="journal article" date="2019" name="Environ. Microbiol.">
        <title>Species interactions and distinct microbial communities in high Arctic permafrost affected cryosols are associated with the CH4 and CO2 gas fluxes.</title>
        <authorList>
            <person name="Altshuler I."/>
            <person name="Hamel J."/>
            <person name="Turney S."/>
            <person name="Magnuson E."/>
            <person name="Levesque R."/>
            <person name="Greer C."/>
            <person name="Whyte L.G."/>
        </authorList>
    </citation>
    <scope>NUCLEOTIDE SEQUENCE [LARGE SCALE GENOMIC DNA]</scope>
    <source>
        <strain evidence="5 6">S9.3B</strain>
    </source>
</reference>
<dbReference type="CDD" id="cd01949">
    <property type="entry name" value="GGDEF"/>
    <property type="match status" value="1"/>
</dbReference>
<dbReference type="SUPFAM" id="SSF55785">
    <property type="entry name" value="PYP-like sensor domain (PAS domain)"/>
    <property type="match status" value="1"/>
</dbReference>
<feature type="compositionally biased region" description="Basic and acidic residues" evidence="1">
    <location>
        <begin position="164"/>
        <end position="176"/>
    </location>
</feature>
<evidence type="ECO:0000313" key="5">
    <source>
        <dbReference type="EMBL" id="TPG60621.1"/>
    </source>
</evidence>
<dbReference type="NCBIfam" id="TIGR00254">
    <property type="entry name" value="GGDEF"/>
    <property type="match status" value="1"/>
</dbReference>
<dbReference type="FunFam" id="3.20.20.450:FF:000001">
    <property type="entry name" value="Cyclic di-GMP phosphodiesterase yahA"/>
    <property type="match status" value="1"/>
</dbReference>